<proteinExistence type="predicted"/>
<evidence type="ECO:0000259" key="2">
    <source>
        <dbReference type="PROSITE" id="PS50887"/>
    </source>
</evidence>
<evidence type="ECO:0000256" key="1">
    <source>
        <dbReference type="SAM" id="MobiDB-lite"/>
    </source>
</evidence>
<dbReference type="PROSITE" id="PS50887">
    <property type="entry name" value="GGDEF"/>
    <property type="match status" value="1"/>
</dbReference>
<dbReference type="KEGG" id="ptx:ABW99_06900"/>
<dbReference type="Proteomes" id="UP000036700">
    <property type="component" value="Chromosome"/>
</dbReference>
<dbReference type="Gene3D" id="3.30.70.270">
    <property type="match status" value="1"/>
</dbReference>
<reference evidence="4" key="1">
    <citation type="submission" date="2015-06" db="EMBL/GenBank/DDBJ databases">
        <authorList>
            <person name="Hoefler B.C."/>
            <person name="Straight P.D."/>
        </authorList>
    </citation>
    <scope>NUCLEOTIDE SEQUENCE [LARGE SCALE GENOMIC DNA]</scope>
    <source>
        <strain evidence="4">DSM 25325</strain>
    </source>
</reference>
<dbReference type="STRING" id="445709.ABW99_06900"/>
<keyword evidence="4" id="KW-1185">Reference proteome</keyword>
<organism evidence="3 4">
    <name type="scientific">Pandoraea thiooxydans</name>
    <dbReference type="NCBI Taxonomy" id="445709"/>
    <lineage>
        <taxon>Bacteria</taxon>
        <taxon>Pseudomonadati</taxon>
        <taxon>Pseudomonadota</taxon>
        <taxon>Betaproteobacteria</taxon>
        <taxon>Burkholderiales</taxon>
        <taxon>Burkholderiaceae</taxon>
        <taxon>Pandoraea</taxon>
    </lineage>
</organism>
<sequence length="330" mass="36124">MFLEVQKMQKKQNLVSELRHGELRHGSEDGAAAPDDAISKSQPCTNNNNRSLAASAIAEGITDSVNLLSAIKSRFESGVAIPLSTALRDAACESRRAAKENMLLCAAMLEQLHDLLLQEKARLRQLESEVCNARAALVAARADLVGTLSEGRRVRHLALHDDLTTLPNRVFFREWLNNALLAHQKQRQTLAVLYLDLDHFKRINDAHGHHVGDELIKIVAARLARTVRIEDIVSRLGGDEFACLFSNVPDRAHLSNLAGKLFEAISAPLVIDGVAFSMRPSIGIAIYPSDGMTSTALLKNADAAMYCAKRRQTGHAFFDQMATTQTRGGA</sequence>
<protein>
    <recommendedName>
        <fullName evidence="2">GGDEF domain-containing protein</fullName>
    </recommendedName>
</protein>
<dbReference type="AlphaFoldDB" id="A0A0U4ECR8"/>
<dbReference type="OrthoDB" id="9812260at2"/>
<dbReference type="CDD" id="cd01949">
    <property type="entry name" value="GGDEF"/>
    <property type="match status" value="1"/>
</dbReference>
<dbReference type="InterPro" id="IPR052163">
    <property type="entry name" value="DGC-Regulatory_Protein"/>
</dbReference>
<dbReference type="PANTHER" id="PTHR46663">
    <property type="entry name" value="DIGUANYLATE CYCLASE DGCT-RELATED"/>
    <property type="match status" value="1"/>
</dbReference>
<dbReference type="InterPro" id="IPR043128">
    <property type="entry name" value="Rev_trsase/Diguanyl_cyclase"/>
</dbReference>
<evidence type="ECO:0000313" key="3">
    <source>
        <dbReference type="EMBL" id="ALX34884.1"/>
    </source>
</evidence>
<evidence type="ECO:0000313" key="4">
    <source>
        <dbReference type="Proteomes" id="UP000036700"/>
    </source>
</evidence>
<dbReference type="Pfam" id="PF00990">
    <property type="entry name" value="GGDEF"/>
    <property type="match status" value="1"/>
</dbReference>
<dbReference type="SMART" id="SM00267">
    <property type="entry name" value="GGDEF"/>
    <property type="match status" value="1"/>
</dbReference>
<dbReference type="EMBL" id="CP011568">
    <property type="protein sequence ID" value="ALX34884.1"/>
    <property type="molecule type" value="Genomic_DNA"/>
</dbReference>
<dbReference type="RefSeq" id="WP_072628628.1">
    <property type="nucleotide sequence ID" value="NZ_CP014839.1"/>
</dbReference>
<name>A0A0U4ECR8_9BURK</name>
<dbReference type="SUPFAM" id="SSF55073">
    <property type="entry name" value="Nucleotide cyclase"/>
    <property type="match status" value="1"/>
</dbReference>
<dbReference type="NCBIfam" id="TIGR00254">
    <property type="entry name" value="GGDEF"/>
    <property type="match status" value="1"/>
</dbReference>
<gene>
    <name evidence="3" type="ORF">ABW99_06900</name>
</gene>
<accession>A0A0U4ECR8</accession>
<feature type="domain" description="GGDEF" evidence="2">
    <location>
        <begin position="188"/>
        <end position="320"/>
    </location>
</feature>
<dbReference type="InterPro" id="IPR000160">
    <property type="entry name" value="GGDEF_dom"/>
</dbReference>
<dbReference type="PANTHER" id="PTHR46663:SF2">
    <property type="entry name" value="GGDEF DOMAIN-CONTAINING PROTEIN"/>
    <property type="match status" value="1"/>
</dbReference>
<feature type="region of interest" description="Disordered" evidence="1">
    <location>
        <begin position="25"/>
        <end position="45"/>
    </location>
</feature>
<dbReference type="InterPro" id="IPR029787">
    <property type="entry name" value="Nucleotide_cyclase"/>
</dbReference>